<name>A0AA35RNS3_GEOBA</name>
<dbReference type="PANTHER" id="PTHR43764:SF1">
    <property type="entry name" value="MOLYBDOPTERIN MOLYBDOTRANSFERASE"/>
    <property type="match status" value="1"/>
</dbReference>
<dbReference type="InterPro" id="IPR001453">
    <property type="entry name" value="MoaB/Mog_dom"/>
</dbReference>
<evidence type="ECO:0000313" key="6">
    <source>
        <dbReference type="Proteomes" id="UP001174909"/>
    </source>
</evidence>
<reference evidence="5" key="1">
    <citation type="submission" date="2023-03" db="EMBL/GenBank/DDBJ databases">
        <authorList>
            <person name="Steffen K."/>
            <person name="Cardenas P."/>
        </authorList>
    </citation>
    <scope>NUCLEOTIDE SEQUENCE</scope>
</reference>
<dbReference type="CDD" id="cd00886">
    <property type="entry name" value="MogA_MoaB"/>
    <property type="match status" value="1"/>
</dbReference>
<dbReference type="InterPro" id="IPR051920">
    <property type="entry name" value="MPT_Adenylyltrnsfr/MoaC-Rel"/>
</dbReference>
<evidence type="ECO:0000313" key="5">
    <source>
        <dbReference type="EMBL" id="CAI8014954.1"/>
    </source>
</evidence>
<dbReference type="AlphaFoldDB" id="A0AA35RNS3"/>
<keyword evidence="3" id="KW-0501">Molybdenum cofactor biosynthesis</keyword>
<sequence length="163" mass="17770">MFGLAVLTVSTSGYYGQREDTSGDKIKELLPPPDYELVRYEVVSDDKDMIAQRMAEWADAPDVNFIVSTGGTGLGPRDVTPEACLSIIEREVPGMAETMRAETLKFTPMAMLSRSVAGIRGKTLILTLPGSPKGVAETLEVVMPVLPHALELLRRESVQEHPV</sequence>
<comment type="similarity">
    <text evidence="2">In the N-terminal section; belongs to the MoaB/Mog family.</text>
</comment>
<dbReference type="EMBL" id="CASHTH010001405">
    <property type="protein sequence ID" value="CAI8014954.1"/>
    <property type="molecule type" value="Genomic_DNA"/>
</dbReference>
<dbReference type="SMART" id="SM00852">
    <property type="entry name" value="MoCF_biosynth"/>
    <property type="match status" value="1"/>
</dbReference>
<dbReference type="PANTHER" id="PTHR43764">
    <property type="entry name" value="MOLYBDENUM COFACTOR BIOSYNTHESIS"/>
    <property type="match status" value="1"/>
</dbReference>
<accession>A0AA35RNS3</accession>
<comment type="pathway">
    <text evidence="1">Cofactor biosynthesis; molybdopterin biosynthesis.</text>
</comment>
<evidence type="ECO:0000259" key="4">
    <source>
        <dbReference type="SMART" id="SM00852"/>
    </source>
</evidence>
<dbReference type="Proteomes" id="UP001174909">
    <property type="component" value="Unassembled WGS sequence"/>
</dbReference>
<proteinExistence type="inferred from homology"/>
<evidence type="ECO:0000256" key="3">
    <source>
        <dbReference type="ARBA" id="ARBA00023150"/>
    </source>
</evidence>
<protein>
    <submittedName>
        <fullName evidence="5">Gephyrin</fullName>
    </submittedName>
</protein>
<dbReference type="GO" id="GO:0006777">
    <property type="term" value="P:Mo-molybdopterin cofactor biosynthetic process"/>
    <property type="evidence" value="ECO:0007669"/>
    <property type="project" value="UniProtKB-KW"/>
</dbReference>
<dbReference type="InterPro" id="IPR036425">
    <property type="entry name" value="MoaB/Mog-like_dom_sf"/>
</dbReference>
<evidence type="ECO:0000256" key="1">
    <source>
        <dbReference type="ARBA" id="ARBA00005046"/>
    </source>
</evidence>
<feature type="domain" description="MoaB/Mog" evidence="4">
    <location>
        <begin position="5"/>
        <end position="149"/>
    </location>
</feature>
<organism evidence="5 6">
    <name type="scientific">Geodia barretti</name>
    <name type="common">Barrett's horny sponge</name>
    <dbReference type="NCBI Taxonomy" id="519541"/>
    <lineage>
        <taxon>Eukaryota</taxon>
        <taxon>Metazoa</taxon>
        <taxon>Porifera</taxon>
        <taxon>Demospongiae</taxon>
        <taxon>Heteroscleromorpha</taxon>
        <taxon>Tetractinellida</taxon>
        <taxon>Astrophorina</taxon>
        <taxon>Geodiidae</taxon>
        <taxon>Geodia</taxon>
    </lineage>
</organism>
<comment type="caution">
    <text evidence="5">The sequence shown here is derived from an EMBL/GenBank/DDBJ whole genome shotgun (WGS) entry which is preliminary data.</text>
</comment>
<keyword evidence="6" id="KW-1185">Reference proteome</keyword>
<gene>
    <name evidence="5" type="ORF">GBAR_LOCUS9315</name>
</gene>
<dbReference type="Gene3D" id="3.40.980.10">
    <property type="entry name" value="MoaB/Mog-like domain"/>
    <property type="match status" value="1"/>
</dbReference>
<evidence type="ECO:0000256" key="2">
    <source>
        <dbReference type="ARBA" id="ARBA00007589"/>
    </source>
</evidence>
<dbReference type="Pfam" id="PF00994">
    <property type="entry name" value="MoCF_biosynth"/>
    <property type="match status" value="1"/>
</dbReference>
<dbReference type="NCBIfam" id="TIGR00177">
    <property type="entry name" value="molyb_syn"/>
    <property type="match status" value="1"/>
</dbReference>
<dbReference type="SUPFAM" id="SSF53218">
    <property type="entry name" value="Molybdenum cofactor biosynthesis proteins"/>
    <property type="match status" value="1"/>
</dbReference>